<feature type="compositionally biased region" description="Polar residues" evidence="3">
    <location>
        <begin position="744"/>
        <end position="762"/>
    </location>
</feature>
<protein>
    <recommendedName>
        <fullName evidence="4">Rho-GAP domain-containing protein</fullName>
    </recommendedName>
</protein>
<evidence type="ECO:0000256" key="3">
    <source>
        <dbReference type="SAM" id="MobiDB-lite"/>
    </source>
</evidence>
<dbReference type="Pfam" id="PF00620">
    <property type="entry name" value="RhoGAP"/>
    <property type="match status" value="1"/>
</dbReference>
<reference evidence="5" key="1">
    <citation type="submission" date="2022-06" db="EMBL/GenBank/DDBJ databases">
        <authorList>
            <person name="Berger JAMES D."/>
            <person name="Berger JAMES D."/>
        </authorList>
    </citation>
    <scope>NUCLEOTIDE SEQUENCE [LARGE SCALE GENOMIC DNA]</scope>
</reference>
<dbReference type="Gene3D" id="1.20.1270.60">
    <property type="entry name" value="Arfaptin homology (AH) domain/BAR domain"/>
    <property type="match status" value="1"/>
</dbReference>
<name>A0AA85JXD7_TRIRE</name>
<dbReference type="AlphaFoldDB" id="A0AA85JXD7"/>
<dbReference type="GO" id="GO:0007165">
    <property type="term" value="P:signal transduction"/>
    <property type="evidence" value="ECO:0007669"/>
    <property type="project" value="InterPro"/>
</dbReference>
<dbReference type="GO" id="GO:0032956">
    <property type="term" value="P:regulation of actin cytoskeleton organization"/>
    <property type="evidence" value="ECO:0007669"/>
    <property type="project" value="TreeGrafter"/>
</dbReference>
<keyword evidence="5" id="KW-1185">Reference proteome</keyword>
<evidence type="ECO:0000256" key="1">
    <source>
        <dbReference type="ARBA" id="ARBA00022468"/>
    </source>
</evidence>
<feature type="region of interest" description="Disordered" evidence="3">
    <location>
        <begin position="669"/>
        <end position="762"/>
    </location>
</feature>
<dbReference type="GO" id="GO:0005737">
    <property type="term" value="C:cytoplasm"/>
    <property type="evidence" value="ECO:0007669"/>
    <property type="project" value="InterPro"/>
</dbReference>
<evidence type="ECO:0000256" key="2">
    <source>
        <dbReference type="ARBA" id="ARBA00022553"/>
    </source>
</evidence>
<feature type="region of interest" description="Disordered" evidence="3">
    <location>
        <begin position="563"/>
        <end position="632"/>
    </location>
</feature>
<dbReference type="WBParaSite" id="TREG1_5260.1">
    <property type="protein sequence ID" value="TREG1_5260.1"/>
    <property type="gene ID" value="TREG1_5260"/>
</dbReference>
<dbReference type="InterPro" id="IPR047165">
    <property type="entry name" value="RHG17/44/SH3BP1-like"/>
</dbReference>
<evidence type="ECO:0000259" key="4">
    <source>
        <dbReference type="PROSITE" id="PS50238"/>
    </source>
</evidence>
<evidence type="ECO:0000313" key="6">
    <source>
        <dbReference type="WBParaSite" id="TREG1_5260.1"/>
    </source>
</evidence>
<dbReference type="GO" id="GO:0005096">
    <property type="term" value="F:GTPase activator activity"/>
    <property type="evidence" value="ECO:0007669"/>
    <property type="project" value="UniProtKB-KW"/>
</dbReference>
<feature type="compositionally biased region" description="Low complexity" evidence="3">
    <location>
        <begin position="566"/>
        <end position="581"/>
    </location>
</feature>
<dbReference type="SMART" id="SM00324">
    <property type="entry name" value="RhoGAP"/>
    <property type="match status" value="1"/>
</dbReference>
<feature type="compositionally biased region" description="Polar residues" evidence="3">
    <location>
        <begin position="596"/>
        <end position="618"/>
    </location>
</feature>
<dbReference type="Proteomes" id="UP000050795">
    <property type="component" value="Unassembled WGS sequence"/>
</dbReference>
<evidence type="ECO:0000313" key="5">
    <source>
        <dbReference type="Proteomes" id="UP000050795"/>
    </source>
</evidence>
<accession>A0AA85JXD7</accession>
<sequence>MVEFGQIFFCCRIARLGPSLPEVGSGNCRRNFRITSSWHLVMGLKVVQIGNVLKTVIMLKWSKDKKEEQPSDWPKYAEHLEHCVEDVRRVASETYRGLVQHVLISKKNKKYPEQSLSTVLKEAVDKSNADDRLFVSVTREASKALSVLASYHREHENRVERQVADPLNRLAEETCVNIAKDKRSLQKCLTEVRSARGQLQKTMQCIQTNTTLGYPGSSNPSVTIDAVNRIGQAQHQLEEKESELESSKEQLLRDLYTFAADEESHSHLILEYFQLQESYLSESLQLVQKVVADLSQTIRQQKRLTTFGRHLPDHLSETKRSIAYVLDVCISYLDQESVMQEEGLFRKSGSQKRTDLLVKALNIMQIDEHLLRKCDSAVVAGALKQYLLSLPEPLITYEFADQWAAASKKQNPTPANIQLIHSCLEKMPADFRLNLGYLMCFLSRLSNQSNVNKMTSDNLSIVIAPNMYRLSSGATNTGSSVNGNLTRSNEDVGKSLDFLQNNRPAIHLVDILIQNAEQLFGQEQACFRLTHVPSHLVPKMYLSRASLPSTKLTTSITASHGLENTNSFNEQSSINSSNNSSVQKRPAVPDRGDVTLPNSHLTTSSMPSRMSLPGSTPVLQRKKNAAPKPPVPTYPVNCIFIHVSDNVPKVNQVDSQKSDNSVVLESEITNSTNPFPEAPTHRENPPQPKDNASNSTGIPSTEIKTTDSNCHNSSLQPTTTPASVANECKISKEPPKRPPPPDVNSKQNNAGPDSETENITVM</sequence>
<dbReference type="InterPro" id="IPR004148">
    <property type="entry name" value="BAR_dom"/>
</dbReference>
<dbReference type="SUPFAM" id="SSF103657">
    <property type="entry name" value="BAR/IMD domain-like"/>
    <property type="match status" value="1"/>
</dbReference>
<dbReference type="InterPro" id="IPR008936">
    <property type="entry name" value="Rho_GTPase_activation_prot"/>
</dbReference>
<dbReference type="GO" id="GO:0035020">
    <property type="term" value="P:regulation of Rac protein signal transduction"/>
    <property type="evidence" value="ECO:0007669"/>
    <property type="project" value="TreeGrafter"/>
</dbReference>
<dbReference type="InterPro" id="IPR000198">
    <property type="entry name" value="RhoGAP_dom"/>
</dbReference>
<reference evidence="6" key="2">
    <citation type="submission" date="2023-11" db="UniProtKB">
        <authorList>
            <consortium name="WormBaseParasite"/>
        </authorList>
    </citation>
    <scope>IDENTIFICATION</scope>
</reference>
<dbReference type="SUPFAM" id="SSF48350">
    <property type="entry name" value="GTPase activation domain, GAP"/>
    <property type="match status" value="1"/>
</dbReference>
<keyword evidence="2" id="KW-0597">Phosphoprotein</keyword>
<dbReference type="InterPro" id="IPR027267">
    <property type="entry name" value="AH/BAR_dom_sf"/>
</dbReference>
<feature type="compositionally biased region" description="Polar residues" evidence="3">
    <location>
        <begin position="690"/>
        <end position="723"/>
    </location>
</feature>
<dbReference type="PANTHER" id="PTHR14130">
    <property type="entry name" value="3BP-1 RELATED RHOGAP"/>
    <property type="match status" value="1"/>
</dbReference>
<dbReference type="Gene3D" id="1.10.555.10">
    <property type="entry name" value="Rho GTPase activation protein"/>
    <property type="match status" value="1"/>
</dbReference>
<organism evidence="5 6">
    <name type="scientific">Trichobilharzia regenti</name>
    <name type="common">Nasal bird schistosome</name>
    <dbReference type="NCBI Taxonomy" id="157069"/>
    <lineage>
        <taxon>Eukaryota</taxon>
        <taxon>Metazoa</taxon>
        <taxon>Spiralia</taxon>
        <taxon>Lophotrochozoa</taxon>
        <taxon>Platyhelminthes</taxon>
        <taxon>Trematoda</taxon>
        <taxon>Digenea</taxon>
        <taxon>Strigeidida</taxon>
        <taxon>Schistosomatoidea</taxon>
        <taxon>Schistosomatidae</taxon>
        <taxon>Trichobilharzia</taxon>
    </lineage>
</organism>
<dbReference type="PROSITE" id="PS50238">
    <property type="entry name" value="RHOGAP"/>
    <property type="match status" value="1"/>
</dbReference>
<feature type="domain" description="Rho-GAP" evidence="4">
    <location>
        <begin position="309"/>
        <end position="520"/>
    </location>
</feature>
<keyword evidence="1" id="KW-0343">GTPase activation</keyword>
<proteinExistence type="predicted"/>
<dbReference type="Pfam" id="PF03114">
    <property type="entry name" value="BAR"/>
    <property type="match status" value="1"/>
</dbReference>
<dbReference type="PANTHER" id="PTHR14130:SF14">
    <property type="entry name" value="RHO GTPASE-ACTIVATING PROTEIN 92B"/>
    <property type="match status" value="1"/>
</dbReference>